<comment type="function">
    <text evidence="11">Component of the ubiquinol-cytochrome c oxidoreductase, a multisubunit transmembrane complex that is part of the mitochondrial electron transport chain which drives oxidative phosphorylation. The complex plays an important role in the uptake of multiple carbon sources present in different host niches.</text>
</comment>
<evidence type="ECO:0000256" key="4">
    <source>
        <dbReference type="ARBA" id="ARBA00022660"/>
    </source>
</evidence>
<evidence type="ECO:0000256" key="1">
    <source>
        <dbReference type="ARBA" id="ARBA00004434"/>
    </source>
</evidence>
<keyword evidence="14" id="KW-1185">Reference proteome</keyword>
<evidence type="ECO:0000256" key="3">
    <source>
        <dbReference type="ARBA" id="ARBA00022448"/>
    </source>
</evidence>
<dbReference type="STRING" id="1182545.A0A072P5K8"/>
<dbReference type="RefSeq" id="XP_013257726.1">
    <property type="nucleotide sequence ID" value="XM_013402272.1"/>
</dbReference>
<dbReference type="OrthoDB" id="6683853at2759"/>
<dbReference type="EMBL" id="AMGV01000008">
    <property type="protein sequence ID" value="KEF55136.1"/>
    <property type="molecule type" value="Genomic_DNA"/>
</dbReference>
<comment type="subcellular location">
    <subcellularLocation>
        <location evidence="1 11">Mitochondrion inner membrane</location>
        <topology evidence="1 11">Single-pass membrane protein</topology>
    </subcellularLocation>
</comment>
<keyword evidence="7 11" id="KW-0249">Electron transport</keyword>
<evidence type="ECO:0000256" key="6">
    <source>
        <dbReference type="ARBA" id="ARBA00022792"/>
    </source>
</evidence>
<dbReference type="SUPFAM" id="SSF81508">
    <property type="entry name" value="Ubiquinone-binding protein QP-C of cytochrome bc1 complex (Ubiquinol-cytochrome c reductase)"/>
    <property type="match status" value="1"/>
</dbReference>
<evidence type="ECO:0000313" key="13">
    <source>
        <dbReference type="EMBL" id="KEF55136.1"/>
    </source>
</evidence>
<dbReference type="GO" id="GO:0005743">
    <property type="term" value="C:mitochondrial inner membrane"/>
    <property type="evidence" value="ECO:0007669"/>
    <property type="project" value="UniProtKB-SubCell"/>
</dbReference>
<dbReference type="PANTHER" id="PTHR12119:SF2">
    <property type="entry name" value="CYTOCHROME B-C1 COMPLEX SUBUNIT 8"/>
    <property type="match status" value="1"/>
</dbReference>
<dbReference type="GeneID" id="25283700"/>
<dbReference type="InterPro" id="IPR004205">
    <property type="entry name" value="Cyt_bc1_su8"/>
</dbReference>
<gene>
    <name evidence="13" type="ORF">A1O9_08789</name>
</gene>
<dbReference type="InterPro" id="IPR036642">
    <property type="entry name" value="Cyt_bc1_su8_sf"/>
</dbReference>
<evidence type="ECO:0000256" key="10">
    <source>
        <dbReference type="ARBA" id="ARBA00023136"/>
    </source>
</evidence>
<keyword evidence="9 11" id="KW-0496">Mitochondrion</keyword>
<dbReference type="PANTHER" id="PTHR12119">
    <property type="entry name" value="UBIQUINOL-CYTOCHROME C REDUCTASE COMPLEX UBIQUINONE-BINDING PROTEIN QP-C"/>
    <property type="match status" value="1"/>
</dbReference>
<keyword evidence="8" id="KW-1133">Transmembrane helix</keyword>
<accession>A0A072P5K8</accession>
<evidence type="ECO:0000256" key="5">
    <source>
        <dbReference type="ARBA" id="ARBA00022692"/>
    </source>
</evidence>
<evidence type="ECO:0000256" key="8">
    <source>
        <dbReference type="ARBA" id="ARBA00022989"/>
    </source>
</evidence>
<keyword evidence="5" id="KW-0812">Transmembrane</keyword>
<evidence type="ECO:0000256" key="7">
    <source>
        <dbReference type="ARBA" id="ARBA00022982"/>
    </source>
</evidence>
<evidence type="ECO:0000256" key="9">
    <source>
        <dbReference type="ARBA" id="ARBA00023128"/>
    </source>
</evidence>
<organism evidence="13 14">
    <name type="scientific">Exophiala aquamarina CBS 119918</name>
    <dbReference type="NCBI Taxonomy" id="1182545"/>
    <lineage>
        <taxon>Eukaryota</taxon>
        <taxon>Fungi</taxon>
        <taxon>Dikarya</taxon>
        <taxon>Ascomycota</taxon>
        <taxon>Pezizomycotina</taxon>
        <taxon>Eurotiomycetes</taxon>
        <taxon>Chaetothyriomycetidae</taxon>
        <taxon>Chaetothyriales</taxon>
        <taxon>Herpotrichiellaceae</taxon>
        <taxon>Exophiala</taxon>
    </lineage>
</organism>
<dbReference type="Proteomes" id="UP000027920">
    <property type="component" value="Unassembled WGS sequence"/>
</dbReference>
<keyword evidence="3 11" id="KW-0813">Transport</keyword>
<sequence>MGGWGNLGSPPQKGIITYALSPNRQSPMAGAYYNAFFNIYRRTYHQILYWVPPLVLGYVLMEWATEKYVSLGEKREREPFTDLPTRNEYLNSKPGRLEAEAAEGGGGEE</sequence>
<keyword evidence="10" id="KW-0472">Membrane</keyword>
<reference evidence="13 14" key="1">
    <citation type="submission" date="2013-03" db="EMBL/GenBank/DDBJ databases">
        <title>The Genome Sequence of Exophiala aquamarina CBS 119918.</title>
        <authorList>
            <consortium name="The Broad Institute Genomics Platform"/>
            <person name="Cuomo C."/>
            <person name="de Hoog S."/>
            <person name="Gorbushina A."/>
            <person name="Walker B."/>
            <person name="Young S.K."/>
            <person name="Zeng Q."/>
            <person name="Gargeya S."/>
            <person name="Fitzgerald M."/>
            <person name="Haas B."/>
            <person name="Abouelleil A."/>
            <person name="Allen A.W."/>
            <person name="Alvarado L."/>
            <person name="Arachchi H.M."/>
            <person name="Berlin A.M."/>
            <person name="Chapman S.B."/>
            <person name="Gainer-Dewar J."/>
            <person name="Goldberg J."/>
            <person name="Griggs A."/>
            <person name="Gujja S."/>
            <person name="Hansen M."/>
            <person name="Howarth C."/>
            <person name="Imamovic A."/>
            <person name="Ireland A."/>
            <person name="Larimer J."/>
            <person name="McCowan C."/>
            <person name="Murphy C."/>
            <person name="Pearson M."/>
            <person name="Poon T.W."/>
            <person name="Priest M."/>
            <person name="Roberts A."/>
            <person name="Saif S."/>
            <person name="Shea T."/>
            <person name="Sisk P."/>
            <person name="Sykes S."/>
            <person name="Wortman J."/>
            <person name="Nusbaum C."/>
            <person name="Birren B."/>
        </authorList>
    </citation>
    <scope>NUCLEOTIDE SEQUENCE [LARGE SCALE GENOMIC DNA]</scope>
    <source>
        <strain evidence="13 14">CBS 119918</strain>
    </source>
</reference>
<dbReference type="VEuPathDB" id="FungiDB:A1O9_08789"/>
<protein>
    <recommendedName>
        <fullName evidence="11">Cytochrome b-c1 complex subunit 8</fullName>
    </recommendedName>
    <alternativeName>
        <fullName evidence="11">Complex III subunit 8</fullName>
    </alternativeName>
</protein>
<evidence type="ECO:0000256" key="11">
    <source>
        <dbReference type="RuleBase" id="RU368118"/>
    </source>
</evidence>
<comment type="similarity">
    <text evidence="2 11">Belongs to the UQCRQ/QCR8 family.</text>
</comment>
<comment type="subunit">
    <text evidence="11">Component of the ubiquinol-cytochrome c oxidoreductase (cytochrome b-c1 complex, complex III, CIII), a multisubunit enzyme composed of 3 respiratory subunits cytochrome b, cytochrome c1 and Rieske protein, 2 core protein subunits, and additional low-molecular weight protein subunits. The complex exists as an obligatory dimer and forms supercomplexes (SCs) in the inner mitochondrial membrane with cytochrome c oxidase (complex IV, CIV).</text>
</comment>
<keyword evidence="6 11" id="KW-0999">Mitochondrion inner membrane</keyword>
<evidence type="ECO:0000256" key="12">
    <source>
        <dbReference type="SAM" id="MobiDB-lite"/>
    </source>
</evidence>
<dbReference type="GO" id="GO:0006122">
    <property type="term" value="P:mitochondrial electron transport, ubiquinol to cytochrome c"/>
    <property type="evidence" value="ECO:0007669"/>
    <property type="project" value="UniProtKB-UniRule"/>
</dbReference>
<keyword evidence="4 11" id="KW-0679">Respiratory chain</keyword>
<dbReference type="Gene3D" id="1.20.5.210">
    <property type="entry name" value="Cytochrome b-c1 complex subunit 8"/>
    <property type="match status" value="1"/>
</dbReference>
<dbReference type="FunFam" id="1.20.5.210:FF:000001">
    <property type="entry name" value="Cytochrome b-c1 complex subunit 8"/>
    <property type="match status" value="1"/>
</dbReference>
<proteinExistence type="inferred from homology"/>
<comment type="caution">
    <text evidence="13">The sequence shown here is derived from an EMBL/GenBank/DDBJ whole genome shotgun (WGS) entry which is preliminary data.</text>
</comment>
<dbReference type="GO" id="GO:0045275">
    <property type="term" value="C:respiratory chain complex III"/>
    <property type="evidence" value="ECO:0007669"/>
    <property type="project" value="UniProtKB-UniRule"/>
</dbReference>
<dbReference type="AlphaFoldDB" id="A0A072P5K8"/>
<feature type="region of interest" description="Disordered" evidence="12">
    <location>
        <begin position="80"/>
        <end position="109"/>
    </location>
</feature>
<evidence type="ECO:0000313" key="14">
    <source>
        <dbReference type="Proteomes" id="UP000027920"/>
    </source>
</evidence>
<dbReference type="HOGENOM" id="CLU_156007_0_1_1"/>
<name>A0A072P5K8_9EURO</name>
<dbReference type="Pfam" id="PF02939">
    <property type="entry name" value="UcrQ"/>
    <property type="match status" value="1"/>
</dbReference>
<evidence type="ECO:0000256" key="2">
    <source>
        <dbReference type="ARBA" id="ARBA00007668"/>
    </source>
</evidence>